<dbReference type="AlphaFoldDB" id="A0AAN5LEF3"/>
<evidence type="ECO:0000313" key="2">
    <source>
        <dbReference type="Proteomes" id="UP000856143"/>
    </source>
</evidence>
<reference evidence="1" key="2">
    <citation type="submission" date="2020-11" db="EMBL/GenBank/DDBJ databases">
        <authorList>
            <consortium name="NCBI Pathogen Detection Project"/>
        </authorList>
    </citation>
    <scope>NUCLEOTIDE SEQUENCE</scope>
    <source>
        <strain evidence="1">R404</strain>
    </source>
</reference>
<gene>
    <name evidence="1" type="ORF">I8Y21_006356</name>
</gene>
<dbReference type="Proteomes" id="UP000856143">
    <property type="component" value="Unassembled WGS sequence"/>
</dbReference>
<protein>
    <submittedName>
        <fullName evidence="1">Uncharacterized protein</fullName>
    </submittedName>
</protein>
<dbReference type="EMBL" id="DACSEO010000233">
    <property type="protein sequence ID" value="HAT1685485.1"/>
    <property type="molecule type" value="Genomic_DNA"/>
</dbReference>
<sequence>MVARLTAGAPCLLVPAGARRGWRLTRFMAQCRNMAAHGSSLKDCTSATVSMVTRWPPFALRRPVHRVE</sequence>
<comment type="caution">
    <text evidence="1">The sequence shown here is derived from an EMBL/GenBank/DDBJ whole genome shotgun (WGS) entry which is preliminary data.</text>
</comment>
<organism evidence="1 2">
    <name type="scientific">Klebsiella oxytoca</name>
    <dbReference type="NCBI Taxonomy" id="571"/>
    <lineage>
        <taxon>Bacteria</taxon>
        <taxon>Pseudomonadati</taxon>
        <taxon>Pseudomonadota</taxon>
        <taxon>Gammaproteobacteria</taxon>
        <taxon>Enterobacterales</taxon>
        <taxon>Enterobacteriaceae</taxon>
        <taxon>Klebsiella/Raoultella group</taxon>
        <taxon>Klebsiella</taxon>
    </lineage>
</organism>
<accession>A0AAN5LEF3</accession>
<proteinExistence type="predicted"/>
<name>A0AAN5LEF3_KLEOX</name>
<reference evidence="1" key="1">
    <citation type="journal article" date="2018" name="Genome Biol.">
        <title>SKESA: strategic k-mer extension for scrupulous assemblies.</title>
        <authorList>
            <person name="Souvorov A."/>
            <person name="Agarwala R."/>
            <person name="Lipman D.J."/>
        </authorList>
    </citation>
    <scope>NUCLEOTIDE SEQUENCE</scope>
    <source>
        <strain evidence="1">R404</strain>
    </source>
</reference>
<evidence type="ECO:0000313" key="1">
    <source>
        <dbReference type="EMBL" id="HAT1685485.1"/>
    </source>
</evidence>